<dbReference type="AlphaFoldDB" id="A0A9N9IYB8"/>
<dbReference type="Proteomes" id="UP000789508">
    <property type="component" value="Unassembled WGS sequence"/>
</dbReference>
<dbReference type="EMBL" id="CAJVPS010041008">
    <property type="protein sequence ID" value="CAG8751503.1"/>
    <property type="molecule type" value="Genomic_DNA"/>
</dbReference>
<reference evidence="1" key="1">
    <citation type="submission" date="2021-06" db="EMBL/GenBank/DDBJ databases">
        <authorList>
            <person name="Kallberg Y."/>
            <person name="Tangrot J."/>
            <person name="Rosling A."/>
        </authorList>
    </citation>
    <scope>NUCLEOTIDE SEQUENCE</scope>
    <source>
        <strain evidence="1">FL130A</strain>
    </source>
</reference>
<evidence type="ECO:0000313" key="1">
    <source>
        <dbReference type="EMBL" id="CAG8751503.1"/>
    </source>
</evidence>
<protein>
    <submittedName>
        <fullName evidence="1">2813_t:CDS:1</fullName>
    </submittedName>
</protein>
<gene>
    <name evidence="1" type="ORF">ALEPTO_LOCUS13316</name>
</gene>
<comment type="caution">
    <text evidence="1">The sequence shown here is derived from an EMBL/GenBank/DDBJ whole genome shotgun (WGS) entry which is preliminary data.</text>
</comment>
<dbReference type="OrthoDB" id="2441165at2759"/>
<organism evidence="1 2">
    <name type="scientific">Ambispora leptoticha</name>
    <dbReference type="NCBI Taxonomy" id="144679"/>
    <lineage>
        <taxon>Eukaryota</taxon>
        <taxon>Fungi</taxon>
        <taxon>Fungi incertae sedis</taxon>
        <taxon>Mucoromycota</taxon>
        <taxon>Glomeromycotina</taxon>
        <taxon>Glomeromycetes</taxon>
        <taxon>Archaeosporales</taxon>
        <taxon>Ambisporaceae</taxon>
        <taxon>Ambispora</taxon>
    </lineage>
</organism>
<keyword evidence="2" id="KW-1185">Reference proteome</keyword>
<proteinExistence type="predicted"/>
<feature type="non-terminal residue" evidence="1">
    <location>
        <position position="65"/>
    </location>
</feature>
<sequence>WRITKSINDLKNNYSNTPGHIKAPLFDIIPLYNYVFDELHVLLRIEDRLWTLILSELKERNLFNE</sequence>
<accession>A0A9N9IYB8</accession>
<evidence type="ECO:0000313" key="2">
    <source>
        <dbReference type="Proteomes" id="UP000789508"/>
    </source>
</evidence>
<feature type="non-terminal residue" evidence="1">
    <location>
        <position position="1"/>
    </location>
</feature>
<name>A0A9N9IYB8_9GLOM</name>